<evidence type="ECO:0000256" key="3">
    <source>
        <dbReference type="ARBA" id="ARBA00022676"/>
    </source>
</evidence>
<dbReference type="Proteomes" id="UP000237749">
    <property type="component" value="Unassembled WGS sequence"/>
</dbReference>
<keyword evidence="8" id="KW-1185">Reference proteome</keyword>
<dbReference type="InterPro" id="IPR029044">
    <property type="entry name" value="Nucleotide-diphossugar_trans"/>
</dbReference>
<evidence type="ECO:0000256" key="2">
    <source>
        <dbReference type="ARBA" id="ARBA00006739"/>
    </source>
</evidence>
<evidence type="ECO:0000259" key="6">
    <source>
        <dbReference type="Pfam" id="PF00535"/>
    </source>
</evidence>
<evidence type="ECO:0000313" key="8">
    <source>
        <dbReference type="Proteomes" id="UP000237749"/>
    </source>
</evidence>
<dbReference type="PANTHER" id="PTHR43179:SF12">
    <property type="entry name" value="GALACTOFURANOSYLTRANSFERASE GLFT2"/>
    <property type="match status" value="1"/>
</dbReference>
<dbReference type="PANTHER" id="PTHR43179">
    <property type="entry name" value="RHAMNOSYLTRANSFERASE WBBL"/>
    <property type="match status" value="1"/>
</dbReference>
<dbReference type="RefSeq" id="WP_170072170.1">
    <property type="nucleotide sequence ID" value="NZ_PTJA01000001.1"/>
</dbReference>
<feature type="domain" description="Glycosyltransferase 2-like" evidence="6">
    <location>
        <begin position="44"/>
        <end position="171"/>
    </location>
</feature>
<name>A0A2S6HZD9_9FIRM</name>
<dbReference type="Gene3D" id="3.40.50.2000">
    <property type="entry name" value="Glycogen Phosphorylase B"/>
    <property type="match status" value="1"/>
</dbReference>
<dbReference type="Pfam" id="PF00534">
    <property type="entry name" value="Glycos_transf_1"/>
    <property type="match status" value="1"/>
</dbReference>
<comment type="similarity">
    <text evidence="2">Belongs to the glycosyltransferase 2 family.</text>
</comment>
<keyword evidence="3" id="KW-0328">Glycosyltransferase</keyword>
<comment type="caution">
    <text evidence="7">The sequence shown here is derived from an EMBL/GenBank/DDBJ whole genome shotgun (WGS) entry which is preliminary data.</text>
</comment>
<dbReference type="SUPFAM" id="SSF53756">
    <property type="entry name" value="UDP-Glycosyltransferase/glycogen phosphorylase"/>
    <property type="match status" value="1"/>
</dbReference>
<gene>
    <name evidence="7" type="ORF">BXY41_101600</name>
</gene>
<feature type="domain" description="Glycosyl transferase family 1" evidence="5">
    <location>
        <begin position="557"/>
        <end position="646"/>
    </location>
</feature>
<dbReference type="GO" id="GO:0016757">
    <property type="term" value="F:glycosyltransferase activity"/>
    <property type="evidence" value="ECO:0007669"/>
    <property type="project" value="UniProtKB-KW"/>
</dbReference>
<comment type="pathway">
    <text evidence="1">Cell wall biogenesis; cell wall polysaccharide biosynthesis.</text>
</comment>
<dbReference type="EMBL" id="PTJA01000001">
    <property type="protein sequence ID" value="PPK83536.1"/>
    <property type="molecule type" value="Genomic_DNA"/>
</dbReference>
<protein>
    <submittedName>
        <fullName evidence="7">GT2 family glycosyltransferase</fullName>
    </submittedName>
</protein>
<proteinExistence type="inferred from homology"/>
<reference evidence="7 8" key="1">
    <citation type="submission" date="2018-02" db="EMBL/GenBank/DDBJ databases">
        <title>Genomic Encyclopedia of Archaeal and Bacterial Type Strains, Phase II (KMG-II): from individual species to whole genera.</title>
        <authorList>
            <person name="Goeker M."/>
        </authorList>
    </citation>
    <scope>NUCLEOTIDE SEQUENCE [LARGE SCALE GENOMIC DNA]</scope>
    <source>
        <strain evidence="7 8">DSM 3808</strain>
    </source>
</reference>
<dbReference type="InterPro" id="IPR001173">
    <property type="entry name" value="Glyco_trans_2-like"/>
</dbReference>
<evidence type="ECO:0000256" key="4">
    <source>
        <dbReference type="ARBA" id="ARBA00022679"/>
    </source>
</evidence>
<organism evidence="7 8">
    <name type="scientific">Lacrimispora xylanisolvens</name>
    <dbReference type="NCBI Taxonomy" id="384636"/>
    <lineage>
        <taxon>Bacteria</taxon>
        <taxon>Bacillati</taxon>
        <taxon>Bacillota</taxon>
        <taxon>Clostridia</taxon>
        <taxon>Lachnospirales</taxon>
        <taxon>Lachnospiraceae</taxon>
        <taxon>Lacrimispora</taxon>
    </lineage>
</organism>
<dbReference type="InterPro" id="IPR001296">
    <property type="entry name" value="Glyco_trans_1"/>
</dbReference>
<sequence length="678" mass="78098">MEKRAGYQTEELTYITSKRHMLLGSGIGTKSITNIGENGENLTIAVLSMNRSNLTIKLMNSISEYIPEFKGEFLIGDNGSHDEEKKILKKKMKQMPYKCRMIEFDRNYGVGGGRNRLNSYVNTDWIFQLDNDIYFINNPLDEVQEVLSLLGCHFLCMPLINKDDNKVFLYGGNLYVEQNSKVLTIGGGTAYQVEGDIEGEQPPFLCTFVPGGASIMRKDTFFACGGYDEGMFVGFEDTEFSMRLFQAGYKIGSCGMVSLIHDHPKPEIAVDIEYEKQRFSTSKLFESAKYFEGKHHINVWNPSVEGWVNERLKNLLNDENIDNGIISANKVNKTKIALVVDNPNWALHNIAKQIKKNLHYHYDIEIYFLCNVDNIMSIFLLAEDCALIHFLWRSWIPSLGTDYTEVYARKLGLSYLEFRQRYIDNKIITTSVYDHLYLDDEFNITERLFSSSDTVVKGYTVSSNKLFNIYTNDSRIAHKPNMVITDGVDLKLFRPYRLERFNERTKNQKLIIGWAGNSMWAADKEDFKGYHSIIKPVIEELILEGYNLELNIADRNIKLISHDDMPKYYSNIDLYICASKIEGTPNPILECMACGIPFISTDVGIVREVSGPMQSRYILEKRSKEELKKKLKEILGDINILQKLSKENLESIKQWDWVYKTEVFKEFFDSMLISSMKN</sequence>
<keyword evidence="4 7" id="KW-0808">Transferase</keyword>
<dbReference type="Pfam" id="PF00535">
    <property type="entry name" value="Glycos_transf_2"/>
    <property type="match status" value="1"/>
</dbReference>
<accession>A0A2S6HZD9</accession>
<evidence type="ECO:0000256" key="1">
    <source>
        <dbReference type="ARBA" id="ARBA00004776"/>
    </source>
</evidence>
<evidence type="ECO:0000259" key="5">
    <source>
        <dbReference type="Pfam" id="PF00534"/>
    </source>
</evidence>
<dbReference type="AlphaFoldDB" id="A0A2S6HZD9"/>
<dbReference type="Gene3D" id="3.90.550.10">
    <property type="entry name" value="Spore Coat Polysaccharide Biosynthesis Protein SpsA, Chain A"/>
    <property type="match status" value="1"/>
</dbReference>
<evidence type="ECO:0000313" key="7">
    <source>
        <dbReference type="EMBL" id="PPK83536.1"/>
    </source>
</evidence>
<dbReference type="SUPFAM" id="SSF53448">
    <property type="entry name" value="Nucleotide-diphospho-sugar transferases"/>
    <property type="match status" value="1"/>
</dbReference>